<gene>
    <name evidence="9" type="ORF">OKIT_1515</name>
</gene>
<dbReference type="Pfam" id="PF00535">
    <property type="entry name" value="Glycos_transf_2"/>
    <property type="match status" value="1"/>
</dbReference>
<dbReference type="GO" id="GO:0016757">
    <property type="term" value="F:glycosyltransferase activity"/>
    <property type="evidence" value="ECO:0007669"/>
    <property type="project" value="UniProtKB-KW"/>
</dbReference>
<evidence type="ECO:0000256" key="6">
    <source>
        <dbReference type="ARBA" id="ARBA00023136"/>
    </source>
</evidence>
<evidence type="ECO:0000256" key="7">
    <source>
        <dbReference type="SAM" id="Phobius"/>
    </source>
</evidence>
<dbReference type="EMBL" id="AFVZ01000001">
    <property type="protein sequence ID" value="EHN59596.1"/>
    <property type="molecule type" value="Genomic_DNA"/>
</dbReference>
<dbReference type="RefSeq" id="WP_007746600.1">
    <property type="nucleotide sequence ID" value="NZ_CM001398.1"/>
</dbReference>
<keyword evidence="10" id="KW-1185">Reference proteome</keyword>
<feature type="domain" description="Glycosyltransferase 2-like" evidence="8">
    <location>
        <begin position="15"/>
        <end position="158"/>
    </location>
</feature>
<keyword evidence="3 9" id="KW-0808">Transferase</keyword>
<evidence type="ECO:0000313" key="9">
    <source>
        <dbReference type="EMBL" id="EHN59596.1"/>
    </source>
</evidence>
<dbReference type="PATRIC" id="fig|1045004.4.peg.1489"/>
<evidence type="ECO:0000256" key="2">
    <source>
        <dbReference type="ARBA" id="ARBA00022676"/>
    </source>
</evidence>
<sequence length="325" mass="36630">MTQNLPLQSLQKLMILIPAYNEQEVLPESLPILQKIIQELIDSQQIAPDSGFMIVSDGSSDQTWPLIEQAHEADPRVMGLKFSRNFGHQNALIAGLTVISQQKLADFVISIDADLQDDPQAIKQMVEQYRAGSEIVFGVRNNRDSDSWFKRVTAETFYSLLGKMGVHLIPEHADFRLLGPKAITAFLQYQEENMFIRGIIPLLGFESSRVYYARRKRLAGKSKYPLLKMLSFAWDGITSFSIAPLRLVLSLGVIFALFGLVMLVYTLIVKLRGATEAGWSSLMISIWIVGGFQMMAVGLTGEYIGKIFSEVKHRPRFTIEKKLLK</sequence>
<keyword evidence="6 7" id="KW-0472">Membrane</keyword>
<feature type="transmembrane region" description="Helical" evidence="7">
    <location>
        <begin position="247"/>
        <end position="268"/>
    </location>
</feature>
<feature type="transmembrane region" description="Helical" evidence="7">
    <location>
        <begin position="280"/>
        <end position="304"/>
    </location>
</feature>
<reference evidence="9 10" key="1">
    <citation type="journal article" date="2012" name="PLoS ONE">
        <title>Functional divergence in the genus oenococcus as predicted by genome sequencing of the newly-described species, Oenococcus kitaharae.</title>
        <authorList>
            <person name="Borneman A.R."/>
            <person name="McCarthy J.M."/>
            <person name="Chambers P.J."/>
            <person name="Bartowsky E.J."/>
        </authorList>
    </citation>
    <scope>NUCLEOTIDE SEQUENCE [LARGE SCALE GENOMIC DNA]</scope>
    <source>
        <strain evidence="10">DSM17330</strain>
    </source>
</reference>
<evidence type="ECO:0000256" key="5">
    <source>
        <dbReference type="ARBA" id="ARBA00022989"/>
    </source>
</evidence>
<dbReference type="SUPFAM" id="SSF53448">
    <property type="entry name" value="Nucleotide-diphospho-sugar transferases"/>
    <property type="match status" value="1"/>
</dbReference>
<comment type="subcellular location">
    <subcellularLocation>
        <location evidence="1">Membrane</location>
        <topology evidence="1">Multi-pass membrane protein</topology>
    </subcellularLocation>
</comment>
<accession>G9WG18</accession>
<evidence type="ECO:0000256" key="1">
    <source>
        <dbReference type="ARBA" id="ARBA00004141"/>
    </source>
</evidence>
<dbReference type="CDD" id="cd04187">
    <property type="entry name" value="DPM1_like_bac"/>
    <property type="match status" value="1"/>
</dbReference>
<dbReference type="STRING" id="336988.NT96_01225"/>
<dbReference type="AlphaFoldDB" id="G9WG18"/>
<dbReference type="HOGENOM" id="CLU_033536_0_1_9"/>
<dbReference type="OrthoDB" id="9807778at2"/>
<dbReference type="PANTHER" id="PTHR48090">
    <property type="entry name" value="UNDECAPRENYL-PHOSPHATE 4-DEOXY-4-FORMAMIDO-L-ARABINOSE TRANSFERASE-RELATED"/>
    <property type="match status" value="1"/>
</dbReference>
<name>G9WG18_9LACO</name>
<comment type="caution">
    <text evidence="9">The sequence shown here is derived from an EMBL/GenBank/DDBJ whole genome shotgun (WGS) entry which is preliminary data.</text>
</comment>
<proteinExistence type="predicted"/>
<dbReference type="InterPro" id="IPR050256">
    <property type="entry name" value="Glycosyltransferase_2"/>
</dbReference>
<evidence type="ECO:0000256" key="4">
    <source>
        <dbReference type="ARBA" id="ARBA00022692"/>
    </source>
</evidence>
<protein>
    <submittedName>
        <fullName evidence="9">Glycosyltransferase</fullName>
    </submittedName>
</protein>
<dbReference type="Gene3D" id="3.90.550.10">
    <property type="entry name" value="Spore Coat Polysaccharide Biosynthesis Protein SpsA, Chain A"/>
    <property type="match status" value="1"/>
</dbReference>
<dbReference type="Proteomes" id="UP000004959">
    <property type="component" value="Chromosome"/>
</dbReference>
<keyword evidence="5 7" id="KW-1133">Transmembrane helix</keyword>
<dbReference type="InterPro" id="IPR029044">
    <property type="entry name" value="Nucleotide-diphossugar_trans"/>
</dbReference>
<dbReference type="PANTHER" id="PTHR48090:SF1">
    <property type="entry name" value="PROPHAGE BACTOPRENOL GLUCOSYL TRANSFERASE HOMOLOG"/>
    <property type="match status" value="1"/>
</dbReference>
<keyword evidence="2" id="KW-0328">Glycosyltransferase</keyword>
<dbReference type="GO" id="GO:0005886">
    <property type="term" value="C:plasma membrane"/>
    <property type="evidence" value="ECO:0007669"/>
    <property type="project" value="TreeGrafter"/>
</dbReference>
<dbReference type="InterPro" id="IPR001173">
    <property type="entry name" value="Glyco_trans_2-like"/>
</dbReference>
<evidence type="ECO:0000313" key="10">
    <source>
        <dbReference type="Proteomes" id="UP000004959"/>
    </source>
</evidence>
<dbReference type="eggNOG" id="COG0463">
    <property type="taxonomic scope" value="Bacteria"/>
</dbReference>
<evidence type="ECO:0000256" key="3">
    <source>
        <dbReference type="ARBA" id="ARBA00022679"/>
    </source>
</evidence>
<evidence type="ECO:0000259" key="8">
    <source>
        <dbReference type="Pfam" id="PF00535"/>
    </source>
</evidence>
<keyword evidence="4 7" id="KW-0812">Transmembrane</keyword>
<organism evidence="9 10">
    <name type="scientific">Oenococcus kitaharae DSM 17330</name>
    <dbReference type="NCBI Taxonomy" id="1045004"/>
    <lineage>
        <taxon>Bacteria</taxon>
        <taxon>Bacillati</taxon>
        <taxon>Bacillota</taxon>
        <taxon>Bacilli</taxon>
        <taxon>Lactobacillales</taxon>
        <taxon>Lactobacillaceae</taxon>
        <taxon>Oenococcus</taxon>
    </lineage>
</organism>